<evidence type="ECO:0000256" key="1">
    <source>
        <dbReference type="SAM" id="MobiDB-lite"/>
    </source>
</evidence>
<feature type="region of interest" description="Disordered" evidence="1">
    <location>
        <begin position="145"/>
        <end position="204"/>
    </location>
</feature>
<feature type="compositionally biased region" description="Polar residues" evidence="1">
    <location>
        <begin position="44"/>
        <end position="86"/>
    </location>
</feature>
<protein>
    <submittedName>
        <fullName evidence="2">Uncharacterized protein</fullName>
    </submittedName>
</protein>
<gene>
    <name evidence="2" type="ORF">Cgig2_030939</name>
</gene>
<evidence type="ECO:0000313" key="2">
    <source>
        <dbReference type="EMBL" id="KAJ8420763.1"/>
    </source>
</evidence>
<keyword evidence="3" id="KW-1185">Reference proteome</keyword>
<dbReference type="EMBL" id="JAKOGI010003173">
    <property type="protein sequence ID" value="KAJ8420763.1"/>
    <property type="molecule type" value="Genomic_DNA"/>
</dbReference>
<organism evidence="2 3">
    <name type="scientific">Carnegiea gigantea</name>
    <dbReference type="NCBI Taxonomy" id="171969"/>
    <lineage>
        <taxon>Eukaryota</taxon>
        <taxon>Viridiplantae</taxon>
        <taxon>Streptophyta</taxon>
        <taxon>Embryophyta</taxon>
        <taxon>Tracheophyta</taxon>
        <taxon>Spermatophyta</taxon>
        <taxon>Magnoliopsida</taxon>
        <taxon>eudicotyledons</taxon>
        <taxon>Gunneridae</taxon>
        <taxon>Pentapetalae</taxon>
        <taxon>Caryophyllales</taxon>
        <taxon>Cactineae</taxon>
        <taxon>Cactaceae</taxon>
        <taxon>Cactoideae</taxon>
        <taxon>Echinocereeae</taxon>
        <taxon>Carnegiea</taxon>
    </lineage>
</organism>
<dbReference type="Proteomes" id="UP001153076">
    <property type="component" value="Unassembled WGS sequence"/>
</dbReference>
<accession>A0A9Q1GIQ8</accession>
<comment type="caution">
    <text evidence="2">The sequence shown here is derived from an EMBL/GenBank/DDBJ whole genome shotgun (WGS) entry which is preliminary data.</text>
</comment>
<proteinExistence type="predicted"/>
<feature type="region of interest" description="Disordered" evidence="1">
    <location>
        <begin position="36"/>
        <end position="90"/>
    </location>
</feature>
<evidence type="ECO:0000313" key="3">
    <source>
        <dbReference type="Proteomes" id="UP001153076"/>
    </source>
</evidence>
<dbReference type="AlphaFoldDB" id="A0A9Q1GIQ8"/>
<sequence>MAVMKPGLLLKQYHPKSLVSLGALWIHLPRGLRRHTRHAEGTASRWSSSLTKGRPSGQGSDCPDQNANPSGNSDPSATISATNPSSARPFLLSTDLPGAYGLLREEGLVDAPSEDELLDELSEEELEEASPEVELELVGATSAPGLDEDRAEQGLPCIPSASSSSGDLMRGGYVTSTSGLRTLGVEEYSQRDHEGVSGSKRGTA</sequence>
<reference evidence="2" key="1">
    <citation type="submission" date="2022-04" db="EMBL/GenBank/DDBJ databases">
        <title>Carnegiea gigantea Genome sequencing and assembly v2.</title>
        <authorList>
            <person name="Copetti D."/>
            <person name="Sanderson M.J."/>
            <person name="Burquez A."/>
            <person name="Wojciechowski M.F."/>
        </authorList>
    </citation>
    <scope>NUCLEOTIDE SEQUENCE</scope>
    <source>
        <strain evidence="2">SGP5-SGP5p</strain>
        <tissue evidence="2">Aerial part</tissue>
    </source>
</reference>
<name>A0A9Q1GIQ8_9CARY</name>